<dbReference type="PROSITE" id="PS51683">
    <property type="entry name" value="SAM_OMT_II"/>
    <property type="match status" value="1"/>
</dbReference>
<dbReference type="Gene3D" id="3.40.50.150">
    <property type="entry name" value="Vaccinia Virus protein VP39"/>
    <property type="match status" value="1"/>
</dbReference>
<evidence type="ECO:0000256" key="5">
    <source>
        <dbReference type="PIRSR" id="PIRSR005739-1"/>
    </source>
</evidence>
<protein>
    <recommendedName>
        <fullName evidence="10">O-methyltransferase domain-containing protein</fullName>
    </recommendedName>
</protein>
<dbReference type="FunFam" id="1.10.10.10:FF:000213">
    <property type="entry name" value="Coniferyl alcohol 9-O-methyltransferase"/>
    <property type="match status" value="1"/>
</dbReference>
<dbReference type="InterPro" id="IPR016461">
    <property type="entry name" value="COMT-like"/>
</dbReference>
<dbReference type="Pfam" id="PF00891">
    <property type="entry name" value="Methyltransf_2"/>
    <property type="match status" value="1"/>
</dbReference>
<evidence type="ECO:0000256" key="4">
    <source>
        <dbReference type="ARBA" id="ARBA00034481"/>
    </source>
</evidence>
<reference evidence="8" key="1">
    <citation type="journal article" date="2009" name="Rice">
        <title>De Novo Next Generation Sequencing of Plant Genomes.</title>
        <authorList>
            <person name="Rounsley S."/>
            <person name="Marri P.R."/>
            <person name="Yu Y."/>
            <person name="He R."/>
            <person name="Sisneros N."/>
            <person name="Goicoechea J.L."/>
            <person name="Lee S.J."/>
            <person name="Angelova A."/>
            <person name="Kudrna D."/>
            <person name="Luo M."/>
            <person name="Affourtit J."/>
            <person name="Desany B."/>
            <person name="Knight J."/>
            <person name="Niazi F."/>
            <person name="Egholm M."/>
            <person name="Wing R.A."/>
        </authorList>
    </citation>
    <scope>NUCLEOTIDE SEQUENCE [LARGE SCALE GENOMIC DNA]</scope>
    <source>
        <strain evidence="8">cv. IRGC 105608</strain>
    </source>
</reference>
<dbReference type="SUPFAM" id="SSF53335">
    <property type="entry name" value="S-adenosyl-L-methionine-dependent methyltransferases"/>
    <property type="match status" value="1"/>
</dbReference>
<evidence type="ECO:0000313" key="8">
    <source>
        <dbReference type="EnsemblPlants" id="OBART11G07680.1"/>
    </source>
</evidence>
<organism evidence="8">
    <name type="scientific">Oryza barthii</name>
    <dbReference type="NCBI Taxonomy" id="65489"/>
    <lineage>
        <taxon>Eukaryota</taxon>
        <taxon>Viridiplantae</taxon>
        <taxon>Streptophyta</taxon>
        <taxon>Embryophyta</taxon>
        <taxon>Tracheophyta</taxon>
        <taxon>Spermatophyta</taxon>
        <taxon>Magnoliopsida</taxon>
        <taxon>Liliopsida</taxon>
        <taxon>Poales</taxon>
        <taxon>Poaceae</taxon>
        <taxon>BOP clade</taxon>
        <taxon>Oryzoideae</taxon>
        <taxon>Oryzeae</taxon>
        <taxon>Oryzinae</taxon>
        <taxon>Oryza</taxon>
    </lineage>
</organism>
<reference evidence="8" key="2">
    <citation type="submission" date="2015-03" db="UniProtKB">
        <authorList>
            <consortium name="EnsemblPlants"/>
        </authorList>
    </citation>
    <scope>IDENTIFICATION</scope>
</reference>
<dbReference type="GO" id="GO:0032259">
    <property type="term" value="P:methylation"/>
    <property type="evidence" value="ECO:0007669"/>
    <property type="project" value="UniProtKB-KW"/>
</dbReference>
<keyword evidence="3" id="KW-0949">S-adenosyl-L-methionine</keyword>
<dbReference type="InterPro" id="IPR001077">
    <property type="entry name" value="COMT_C"/>
</dbReference>
<dbReference type="GO" id="GO:0008171">
    <property type="term" value="F:O-methyltransferase activity"/>
    <property type="evidence" value="ECO:0007669"/>
    <property type="project" value="InterPro"/>
</dbReference>
<dbReference type="Pfam" id="PF08100">
    <property type="entry name" value="Dimerisation"/>
    <property type="match status" value="1"/>
</dbReference>
<proteinExistence type="inferred from homology"/>
<feature type="active site" description="Proton acceptor" evidence="5">
    <location>
        <position position="283"/>
    </location>
</feature>
<evidence type="ECO:0000256" key="3">
    <source>
        <dbReference type="ARBA" id="ARBA00022691"/>
    </source>
</evidence>
<dbReference type="PIRSF" id="PIRSF005739">
    <property type="entry name" value="O-mtase"/>
    <property type="match status" value="1"/>
</dbReference>
<name>A0A0D3HJX7_9ORYZ</name>
<dbReference type="eggNOG" id="KOG3178">
    <property type="taxonomic scope" value="Eukaryota"/>
</dbReference>
<accession>A0A0D3HJX7</accession>
<dbReference type="PaxDb" id="65489-OBART11G07680.1"/>
<dbReference type="InterPro" id="IPR036390">
    <property type="entry name" value="WH_DNA-bd_sf"/>
</dbReference>
<feature type="domain" description="O-methyltransferase C-terminal" evidence="6">
    <location>
        <begin position="161"/>
        <end position="360"/>
    </location>
</feature>
<dbReference type="HOGENOM" id="CLU_005533_7_0_1"/>
<evidence type="ECO:0000256" key="1">
    <source>
        <dbReference type="ARBA" id="ARBA00022603"/>
    </source>
</evidence>
<dbReference type="AlphaFoldDB" id="A0A0D3HJX7"/>
<evidence type="ECO:0000259" key="7">
    <source>
        <dbReference type="Pfam" id="PF08100"/>
    </source>
</evidence>
<evidence type="ECO:0000313" key="9">
    <source>
        <dbReference type="Proteomes" id="UP000026960"/>
    </source>
</evidence>
<dbReference type="InterPro" id="IPR012967">
    <property type="entry name" value="COMT_dimerisation"/>
</dbReference>
<dbReference type="SUPFAM" id="SSF46785">
    <property type="entry name" value="Winged helix' DNA-binding domain"/>
    <property type="match status" value="1"/>
</dbReference>
<comment type="similarity">
    <text evidence="4">Belongs to the class I-like SAM-binding methyltransferase superfamily. Cation-independent O-methyltransferase family. COMT subfamily.</text>
</comment>
<dbReference type="Proteomes" id="UP000026960">
    <property type="component" value="Chromosome 11"/>
</dbReference>
<dbReference type="Gramene" id="OBART11G07680.1">
    <property type="protein sequence ID" value="OBART11G07680.1"/>
    <property type="gene ID" value="OBART11G07680"/>
</dbReference>
<evidence type="ECO:0008006" key="10">
    <source>
        <dbReference type="Google" id="ProtNLM"/>
    </source>
</evidence>
<dbReference type="GO" id="GO:0046983">
    <property type="term" value="F:protein dimerization activity"/>
    <property type="evidence" value="ECO:0007669"/>
    <property type="project" value="InterPro"/>
</dbReference>
<keyword evidence="9" id="KW-1185">Reference proteome</keyword>
<keyword evidence="1" id="KW-0489">Methyltransferase</keyword>
<dbReference type="FunFam" id="3.40.50.150:FF:000185">
    <property type="entry name" value="O-methyltransferase family protein"/>
    <property type="match status" value="1"/>
</dbReference>
<dbReference type="EnsemblPlants" id="OBART11G07680.1">
    <property type="protein sequence ID" value="OBART11G07680.1"/>
    <property type="gene ID" value="OBART11G07680"/>
</dbReference>
<evidence type="ECO:0000259" key="6">
    <source>
        <dbReference type="Pfam" id="PF00891"/>
    </source>
</evidence>
<feature type="domain" description="O-methyltransferase dimerisation" evidence="7">
    <location>
        <begin position="24"/>
        <end position="110"/>
    </location>
</feature>
<sequence>MAGQANTIQVPTDAELLQAQADLWRHSFSYLTAMALRCAVKLGIPTAIHRLGGEEAAASLPDLMAALSLPASKQPFVRRLMRLLVAVGVFAADGVADERYRLTPLSRILVDGVAAADDHHHHVLQTPFVLTATSRQYVEAALGLDEWLRKDAPPAPAPVPSPFEDAHGAPLFDEATAAAIDPEFAAAADDALAAHDSLGIGAVLRECGDLLRGVASLTDCAGGDGATARAIAAAFPHIKCTVLDLPKVIDKAPVDDGVVNYVAGDLFHAVPPAQAVLLKLVLHFWSDDDCVKILSQCKKAIPSRKEGGKVIVIDILIEPSLGPAMLEAQLLMDMAMMVNTRGRQRDESEWRDLFFRAGFSDYKIAKKLGARAVFEVYP</sequence>
<evidence type="ECO:0000256" key="2">
    <source>
        <dbReference type="ARBA" id="ARBA00022679"/>
    </source>
</evidence>
<dbReference type="InterPro" id="IPR029063">
    <property type="entry name" value="SAM-dependent_MTases_sf"/>
</dbReference>
<keyword evidence="2" id="KW-0808">Transferase</keyword>
<dbReference type="PANTHER" id="PTHR11746">
    <property type="entry name" value="O-METHYLTRANSFERASE"/>
    <property type="match status" value="1"/>
</dbReference>
<dbReference type="Gene3D" id="1.10.10.10">
    <property type="entry name" value="Winged helix-like DNA-binding domain superfamily/Winged helix DNA-binding domain"/>
    <property type="match status" value="1"/>
</dbReference>
<dbReference type="InterPro" id="IPR036388">
    <property type="entry name" value="WH-like_DNA-bd_sf"/>
</dbReference>